<dbReference type="CDD" id="cd05009">
    <property type="entry name" value="SIS_GlmS_GlmD_2"/>
    <property type="match status" value="1"/>
</dbReference>
<dbReference type="InterPro" id="IPR035466">
    <property type="entry name" value="GlmS/AgaS_SIS"/>
</dbReference>
<accession>A0ABT1EI72</accession>
<dbReference type="SUPFAM" id="SSF53697">
    <property type="entry name" value="SIS domain"/>
    <property type="match status" value="1"/>
</dbReference>
<dbReference type="PANTHER" id="PTHR10937:SF17">
    <property type="entry name" value="GLUCOSAMINE-FRUCTOSE-6-PHOSPHATE AMINOTRANSFERASE"/>
    <property type="match status" value="1"/>
</dbReference>
<dbReference type="RefSeq" id="WP_262069276.1">
    <property type="nucleotide sequence ID" value="NZ_JAMXOC010000012.1"/>
</dbReference>
<dbReference type="Gene3D" id="3.40.50.10490">
    <property type="entry name" value="Glucose-6-phosphate isomerase like protein, domain 1"/>
    <property type="match status" value="2"/>
</dbReference>
<dbReference type="InterPro" id="IPR001347">
    <property type="entry name" value="SIS_dom"/>
</dbReference>
<dbReference type="PROSITE" id="PS51464">
    <property type="entry name" value="SIS"/>
    <property type="match status" value="1"/>
</dbReference>
<sequence length="357" mass="40215">MSKTMEDYIKETTSVLLGNIDKRQALVQPLIEELVSAGVRQKKILVFVASGSSYNAIMCARSFMLQRLKSKVRLITPFEFCYYEEQDDNNVYLFVSQSGCSTNVYEAVEKYQKAGGRAIAVLGNLDSTIGQMADKAFEYGVGEESVGYVTKGVITLSGYCMLLALELTAEEIGKSTYEEEVREMKGAALNHHSVYQYARGFCREHEKAFLSMEHVMLMASGANLGTAREGALKLAEMVHVQTTYYEVEEFIHGPNLQVDPSYTLFFIDGGDGASDRIREISYASQALTDKCYLISASEFGLDKLDEAFTPLYLTAFFQYLAFWVARELKINGDHPFYERFKERVKNKTGDYKDTSPF</sequence>
<name>A0ABT1EI72_9FIRM</name>
<organism evidence="3 4">
    <name type="scientific">Ohessyouella blattaphilus</name>
    <dbReference type="NCBI Taxonomy" id="2949333"/>
    <lineage>
        <taxon>Bacteria</taxon>
        <taxon>Bacillati</taxon>
        <taxon>Bacillota</taxon>
        <taxon>Clostridia</taxon>
        <taxon>Lachnospirales</taxon>
        <taxon>Lachnospiraceae</taxon>
        <taxon>Ohessyouella</taxon>
    </lineage>
</organism>
<dbReference type="CDD" id="cd05008">
    <property type="entry name" value="SIS_GlmS_GlmD_1"/>
    <property type="match status" value="1"/>
</dbReference>
<dbReference type="EMBL" id="JAMZFV010000012">
    <property type="protein sequence ID" value="MCP1110395.1"/>
    <property type="molecule type" value="Genomic_DNA"/>
</dbReference>
<dbReference type="InterPro" id="IPR046348">
    <property type="entry name" value="SIS_dom_sf"/>
</dbReference>
<feature type="domain" description="SIS" evidence="2">
    <location>
        <begin position="31"/>
        <end position="178"/>
    </location>
</feature>
<dbReference type="PANTHER" id="PTHR10937">
    <property type="entry name" value="GLUCOSAMINE--FRUCTOSE-6-PHOSPHATE AMINOTRANSFERASE, ISOMERIZING"/>
    <property type="match status" value="1"/>
</dbReference>
<reference evidence="3 4" key="1">
    <citation type="journal article" date="2022" name="Genome Biol. Evol.">
        <title>Host diet, physiology and behaviors set the stage for Lachnospiraceae cladogenesis.</title>
        <authorList>
            <person name="Vera-Ponce De Leon A."/>
            <person name="Schneider M."/>
            <person name="Jahnes B.C."/>
            <person name="Sadowski V."/>
            <person name="Camuy-Velez L.A."/>
            <person name="Duan J."/>
            <person name="Sabree Z.L."/>
        </authorList>
    </citation>
    <scope>NUCLEOTIDE SEQUENCE [LARGE SCALE GENOMIC DNA]</scope>
    <source>
        <strain evidence="3 4">PAL227</strain>
    </source>
</reference>
<dbReference type="Proteomes" id="UP001523565">
    <property type="component" value="Unassembled WGS sequence"/>
</dbReference>
<comment type="caution">
    <text evidence="3">The sequence shown here is derived from an EMBL/GenBank/DDBJ whole genome shotgun (WGS) entry which is preliminary data.</text>
</comment>
<evidence type="ECO:0000259" key="2">
    <source>
        <dbReference type="PROSITE" id="PS51464"/>
    </source>
</evidence>
<dbReference type="InterPro" id="IPR035490">
    <property type="entry name" value="GlmS/FrlB_SIS"/>
</dbReference>
<evidence type="ECO:0000256" key="1">
    <source>
        <dbReference type="ARBA" id="ARBA00022737"/>
    </source>
</evidence>
<evidence type="ECO:0000313" key="3">
    <source>
        <dbReference type="EMBL" id="MCP1110395.1"/>
    </source>
</evidence>
<protein>
    <submittedName>
        <fullName evidence="3">SIS domain-containing protein</fullName>
    </submittedName>
</protein>
<gene>
    <name evidence="3" type="ORF">NK118_09035</name>
</gene>
<keyword evidence="4" id="KW-1185">Reference proteome</keyword>
<evidence type="ECO:0000313" key="4">
    <source>
        <dbReference type="Proteomes" id="UP001523565"/>
    </source>
</evidence>
<keyword evidence="1" id="KW-0677">Repeat</keyword>
<proteinExistence type="predicted"/>